<dbReference type="OrthoDB" id="5147620at2"/>
<feature type="transmembrane region" description="Helical" evidence="1">
    <location>
        <begin position="41"/>
        <end position="62"/>
    </location>
</feature>
<organism evidence="2 3">
    <name type="scientific">Xylanimonas ulmi</name>
    <dbReference type="NCBI Taxonomy" id="228973"/>
    <lineage>
        <taxon>Bacteria</taxon>
        <taxon>Bacillati</taxon>
        <taxon>Actinomycetota</taxon>
        <taxon>Actinomycetes</taxon>
        <taxon>Micrococcales</taxon>
        <taxon>Promicromonosporaceae</taxon>
        <taxon>Xylanimonas</taxon>
    </lineage>
</organism>
<dbReference type="EMBL" id="SGWX01000001">
    <property type="protein sequence ID" value="RZS62336.1"/>
    <property type="molecule type" value="Genomic_DNA"/>
</dbReference>
<evidence type="ECO:0000256" key="1">
    <source>
        <dbReference type="SAM" id="Phobius"/>
    </source>
</evidence>
<evidence type="ECO:0000313" key="2">
    <source>
        <dbReference type="EMBL" id="RZS62336.1"/>
    </source>
</evidence>
<feature type="transmembrane region" description="Helical" evidence="1">
    <location>
        <begin position="68"/>
        <end position="87"/>
    </location>
</feature>
<dbReference type="AlphaFoldDB" id="A0A4Q7M350"/>
<dbReference type="Proteomes" id="UP000293852">
    <property type="component" value="Unassembled WGS sequence"/>
</dbReference>
<name>A0A4Q7M350_9MICO</name>
<protein>
    <submittedName>
        <fullName evidence="2">Uncharacterized protein</fullName>
    </submittedName>
</protein>
<keyword evidence="1" id="KW-0812">Transmembrane</keyword>
<evidence type="ECO:0000313" key="3">
    <source>
        <dbReference type="Proteomes" id="UP000293852"/>
    </source>
</evidence>
<dbReference type="RefSeq" id="WP_130415704.1">
    <property type="nucleotide sequence ID" value="NZ_SGWX01000001.1"/>
</dbReference>
<comment type="caution">
    <text evidence="2">The sequence shown here is derived from an EMBL/GenBank/DDBJ whole genome shotgun (WGS) entry which is preliminary data.</text>
</comment>
<keyword evidence="1" id="KW-1133">Transmembrane helix</keyword>
<reference evidence="2 3" key="1">
    <citation type="submission" date="2019-02" db="EMBL/GenBank/DDBJ databases">
        <title>Sequencing the genomes of 1000 actinobacteria strains.</title>
        <authorList>
            <person name="Klenk H.-P."/>
        </authorList>
    </citation>
    <scope>NUCLEOTIDE SEQUENCE [LARGE SCALE GENOMIC DNA]</scope>
    <source>
        <strain evidence="2 3">DSM 16932</strain>
    </source>
</reference>
<keyword evidence="1" id="KW-0472">Membrane</keyword>
<sequence length="128" mass="13490">MAIPDGVCWGLSDEGSPGWLVTHTRLPGVPWRVRLPAPMPAAWVPHLLLTAFGLALVTWIGMTSCGHGLLVALAAAGVAAWAPGCLLRPFARVRLRREAFSVLSALYERPDSDGADGAGPDAQAPHHP</sequence>
<gene>
    <name evidence="2" type="ORF">EV386_2668</name>
</gene>
<proteinExistence type="predicted"/>
<accession>A0A4Q7M350</accession>
<keyword evidence="3" id="KW-1185">Reference proteome</keyword>